<name>A0A1B6DDS1_9HEMI</name>
<keyword evidence="14" id="KW-1133">Transmembrane helix</keyword>
<dbReference type="GO" id="GO:0005886">
    <property type="term" value="C:plasma membrane"/>
    <property type="evidence" value="ECO:0007669"/>
    <property type="project" value="UniProtKB-SubCell"/>
</dbReference>
<dbReference type="AlphaFoldDB" id="A0A1B6DDS1"/>
<organism evidence="15">
    <name type="scientific">Clastoptera arizonana</name>
    <name type="common">Arizona spittle bug</name>
    <dbReference type="NCBI Taxonomy" id="38151"/>
    <lineage>
        <taxon>Eukaryota</taxon>
        <taxon>Metazoa</taxon>
        <taxon>Ecdysozoa</taxon>
        <taxon>Arthropoda</taxon>
        <taxon>Hexapoda</taxon>
        <taxon>Insecta</taxon>
        <taxon>Pterygota</taxon>
        <taxon>Neoptera</taxon>
        <taxon>Paraneoptera</taxon>
        <taxon>Hemiptera</taxon>
        <taxon>Auchenorrhyncha</taxon>
        <taxon>Cercopoidea</taxon>
        <taxon>Clastopteridae</taxon>
        <taxon>Clastoptera</taxon>
    </lineage>
</organism>
<evidence type="ECO:0000256" key="5">
    <source>
        <dbReference type="ARBA" id="ARBA00022729"/>
    </source>
</evidence>
<dbReference type="InterPro" id="IPR001863">
    <property type="entry name" value="Glypican"/>
</dbReference>
<evidence type="ECO:0000256" key="9">
    <source>
        <dbReference type="ARBA" id="ARBA00023207"/>
    </source>
</evidence>
<evidence type="ECO:0000256" key="13">
    <source>
        <dbReference type="SAM" id="MobiDB-lite"/>
    </source>
</evidence>
<evidence type="ECO:0000256" key="8">
    <source>
        <dbReference type="ARBA" id="ARBA00023180"/>
    </source>
</evidence>
<gene>
    <name evidence="15" type="ORF">g.26067</name>
</gene>
<dbReference type="PANTHER" id="PTHR10822">
    <property type="entry name" value="GLYPICAN"/>
    <property type="match status" value="1"/>
</dbReference>
<evidence type="ECO:0000256" key="12">
    <source>
        <dbReference type="RuleBase" id="RU003519"/>
    </source>
</evidence>
<reference evidence="15" key="1">
    <citation type="submission" date="2015-12" db="EMBL/GenBank/DDBJ databases">
        <title>De novo transcriptome assembly of four potential Pierce s Disease insect vectors from Arizona vineyards.</title>
        <authorList>
            <person name="Tassone E.E."/>
        </authorList>
    </citation>
    <scope>NUCLEOTIDE SEQUENCE</scope>
</reference>
<keyword evidence="14" id="KW-0812">Transmembrane</keyword>
<keyword evidence="6 12" id="KW-0654">Proteoglycan</keyword>
<feature type="compositionally biased region" description="Acidic residues" evidence="13">
    <location>
        <begin position="518"/>
        <end position="528"/>
    </location>
</feature>
<dbReference type="PANTHER" id="PTHR10822:SF30">
    <property type="entry name" value="DALLY-LIKE, ISOFORM A"/>
    <property type="match status" value="1"/>
</dbReference>
<dbReference type="Pfam" id="PF01153">
    <property type="entry name" value="Glypican"/>
    <property type="match status" value="1"/>
</dbReference>
<evidence type="ECO:0000256" key="11">
    <source>
        <dbReference type="RuleBase" id="RU003518"/>
    </source>
</evidence>
<keyword evidence="3" id="KW-1003">Cell membrane</keyword>
<keyword evidence="4 12" id="KW-0336">GPI-anchor</keyword>
<evidence type="ECO:0000256" key="6">
    <source>
        <dbReference type="ARBA" id="ARBA00022974"/>
    </source>
</evidence>
<accession>A0A1B6DDS1</accession>
<keyword evidence="10 12" id="KW-0449">Lipoprotein</keyword>
<keyword evidence="9 12" id="KW-0357">Heparan sulfate</keyword>
<feature type="region of interest" description="Disordered" evidence="13">
    <location>
        <begin position="510"/>
        <end position="583"/>
    </location>
</feature>
<dbReference type="GO" id="GO:0016477">
    <property type="term" value="P:cell migration"/>
    <property type="evidence" value="ECO:0007669"/>
    <property type="project" value="TreeGrafter"/>
</dbReference>
<evidence type="ECO:0008006" key="16">
    <source>
        <dbReference type="Google" id="ProtNLM"/>
    </source>
</evidence>
<dbReference type="EMBL" id="GEDC01013464">
    <property type="protein sequence ID" value="JAS23834.1"/>
    <property type="molecule type" value="Transcribed_RNA"/>
</dbReference>
<dbReference type="GO" id="GO:0005576">
    <property type="term" value="C:extracellular region"/>
    <property type="evidence" value="ECO:0007669"/>
    <property type="project" value="TreeGrafter"/>
</dbReference>
<evidence type="ECO:0000256" key="3">
    <source>
        <dbReference type="ARBA" id="ARBA00022475"/>
    </source>
</evidence>
<evidence type="ECO:0000256" key="1">
    <source>
        <dbReference type="ARBA" id="ARBA00004609"/>
    </source>
</evidence>
<feature type="transmembrane region" description="Helical" evidence="14">
    <location>
        <begin position="21"/>
        <end position="42"/>
    </location>
</feature>
<comment type="similarity">
    <text evidence="2 11">Belongs to the glypican family.</text>
</comment>
<keyword evidence="7 12" id="KW-0472">Membrane</keyword>
<comment type="function">
    <text evidence="12">Cell surface proteoglycan.</text>
</comment>
<keyword evidence="8" id="KW-0325">Glycoprotein</keyword>
<evidence type="ECO:0000256" key="10">
    <source>
        <dbReference type="ARBA" id="ARBA00023288"/>
    </source>
</evidence>
<evidence type="ECO:0000256" key="7">
    <source>
        <dbReference type="ARBA" id="ARBA00023136"/>
    </source>
</evidence>
<dbReference type="GO" id="GO:0009986">
    <property type="term" value="C:cell surface"/>
    <property type="evidence" value="ECO:0007669"/>
    <property type="project" value="TreeGrafter"/>
</dbReference>
<dbReference type="GO" id="GO:0098552">
    <property type="term" value="C:side of membrane"/>
    <property type="evidence" value="ECO:0007669"/>
    <property type="project" value="UniProtKB-KW"/>
</dbReference>
<sequence length="615" mass="69820">MEFLQNTYRTLQTSVIPNISCMLVFYIIISNTVLVLSANTGFECSSVKRVFQDKGIHFSDVPKSPLSGDPLRICSAEASCCTEQAEVMLKTNARQRHDHMVKASLITLSSVLKTRSQKFDDFFKELLVKSKKDFHEMFKRTYGIIYEQNSYVFTDMFEMLENYYAKGKLDLLESMDNFFNILFQKMFTVIYNQYKFDDRYLGCVSEHMKELKPFDDVPNKLPLQLKRSFVATRTFAQALSIAGEIVANMIDLSSTEECARALLKMTHCSTCQGHQLKPCYNYCLNVMKGCLAYHSELDTEWNNFVDAIDKVIERLLGPFNIEMVVEPLNIKISDAIMNFQENAPQVSQRVFTGCGKPVLGRRRRETDYSGGTELSLETLQFSKSGKSHLEDESELGLDKLMKDIRLKVKDTRQFWTRFPYQMCNSDSIADAPGKNDTCWNGTTKSRYDRHVTSDGLSNQQNNPEVVVETTRSISLLNEQIFALKTITNKLKNAYNGYDVDWIDVEEYGSGSGSGDGIGDTEPDSEDDSGSGMYPTEHVVPEVVPEVSQPLPPRNDEDNNLHPIPQDKTNFQQNGTSSGSSTIHTTPKMSLNKALFSYLFPVVVVWFGSSLNEWLQ</sequence>
<dbReference type="GO" id="GO:1905475">
    <property type="term" value="P:regulation of protein localization to membrane"/>
    <property type="evidence" value="ECO:0007669"/>
    <property type="project" value="TreeGrafter"/>
</dbReference>
<keyword evidence="5" id="KW-0732">Signal</keyword>
<evidence type="ECO:0000256" key="4">
    <source>
        <dbReference type="ARBA" id="ARBA00022622"/>
    </source>
</evidence>
<dbReference type="GO" id="GO:0045202">
    <property type="term" value="C:synapse"/>
    <property type="evidence" value="ECO:0007669"/>
    <property type="project" value="TreeGrafter"/>
</dbReference>
<feature type="compositionally biased region" description="Low complexity" evidence="13">
    <location>
        <begin position="574"/>
        <end position="583"/>
    </location>
</feature>
<protein>
    <recommendedName>
        <fullName evidence="16">Glypican</fullName>
    </recommendedName>
</protein>
<evidence type="ECO:0000256" key="2">
    <source>
        <dbReference type="ARBA" id="ARBA00010260"/>
    </source>
</evidence>
<evidence type="ECO:0000256" key="14">
    <source>
        <dbReference type="SAM" id="Phobius"/>
    </source>
</evidence>
<comment type="subcellular location">
    <subcellularLocation>
        <location evidence="1 12">Cell membrane</location>
        <topology evidence="1 12">Lipid-anchor</topology>
        <topology evidence="1 12">GPI-anchor</topology>
    </subcellularLocation>
</comment>
<proteinExistence type="inferred from homology"/>
<dbReference type="GO" id="GO:0009966">
    <property type="term" value="P:regulation of signal transduction"/>
    <property type="evidence" value="ECO:0007669"/>
    <property type="project" value="InterPro"/>
</dbReference>
<evidence type="ECO:0000313" key="15">
    <source>
        <dbReference type="EMBL" id="JAS23834.1"/>
    </source>
</evidence>
<feature type="compositionally biased region" description="Low complexity" evidence="13">
    <location>
        <begin position="534"/>
        <end position="548"/>
    </location>
</feature>